<feature type="transmembrane region" description="Helical" evidence="2">
    <location>
        <begin position="409"/>
        <end position="429"/>
    </location>
</feature>
<dbReference type="InterPro" id="IPR032523">
    <property type="entry name" value="CcmF_C"/>
</dbReference>
<dbReference type="GO" id="GO:0017004">
    <property type="term" value="P:cytochrome complex assembly"/>
    <property type="evidence" value="ECO:0007669"/>
    <property type="project" value="InterPro"/>
</dbReference>
<feature type="transmembrane region" description="Helical" evidence="2">
    <location>
        <begin position="98"/>
        <end position="114"/>
    </location>
</feature>
<feature type="transmembrane region" description="Helical" evidence="2">
    <location>
        <begin position="7"/>
        <end position="30"/>
    </location>
</feature>
<dbReference type="PANTHER" id="PTHR36010">
    <property type="entry name" value="CYTOCHROME C BIOGENESIS CCMF C-TERMINAL-LIKE MITOCHONDRIAL PROTEIN-RELATED"/>
    <property type="match status" value="1"/>
</dbReference>
<accession>A0AAV8S487</accession>
<dbReference type="Pfam" id="PF16327">
    <property type="entry name" value="CcmF_C"/>
    <property type="match status" value="1"/>
</dbReference>
<dbReference type="AlphaFoldDB" id="A0AAV8S487"/>
<sequence>MVQLQNFFFFITFMVVPRGTAAPVLLKWFVSRDVPIGAPSSNGTIIPIPISSYPLLVYLHSRKFIRSMDGEKSGVLVRVSRPIRLPGIIGRSSPETRARNAFFFFVPILHFLLSESKVSYLESFCGVLCLLFFCTFFSLPRDRSAKRERARRSQRLRPNGNEQRRNDKMRCSRHPHFEILVEGKKPVAFLPSSGGACVGGVPPEIGLEALALPTSRQLMAVGHDYYQKAPMKMNISHGGVCICMLGVLLSLMVRLRSTNTKKIQFTQRFPLGSELHMGKERCCLRGLDHLHGPTFHSICGNLMIYKPSLRNDRLMFEHDESLRADLFLINFPASYENGKLEHFLHRWMKNREHKNFWLIMFPEKRDFRERTSTTEVAIHTNLFTDLYALIGTGSGRKGGWYTTIMKLPFIFFIRIGFMLASLGGSRSLLRQLQKDKLRWHRESSVEFIIA</sequence>
<protein>
    <recommendedName>
        <fullName evidence="3">Cytochrome c-type biogenesis protein CcmF C-terminal domain-containing protein</fullName>
    </recommendedName>
</protein>
<evidence type="ECO:0000313" key="5">
    <source>
        <dbReference type="Proteomes" id="UP001159364"/>
    </source>
</evidence>
<feature type="transmembrane region" description="Helical" evidence="2">
    <location>
        <begin position="235"/>
        <end position="253"/>
    </location>
</feature>
<feature type="region of interest" description="Disordered" evidence="1">
    <location>
        <begin position="147"/>
        <end position="168"/>
    </location>
</feature>
<dbReference type="InterPro" id="IPR044955">
    <property type="entry name" value="CCMFC"/>
</dbReference>
<organism evidence="4 5">
    <name type="scientific">Erythroxylum novogranatense</name>
    <dbReference type="NCBI Taxonomy" id="1862640"/>
    <lineage>
        <taxon>Eukaryota</taxon>
        <taxon>Viridiplantae</taxon>
        <taxon>Streptophyta</taxon>
        <taxon>Embryophyta</taxon>
        <taxon>Tracheophyta</taxon>
        <taxon>Spermatophyta</taxon>
        <taxon>Magnoliopsida</taxon>
        <taxon>eudicotyledons</taxon>
        <taxon>Gunneridae</taxon>
        <taxon>Pentapetalae</taxon>
        <taxon>rosids</taxon>
        <taxon>fabids</taxon>
        <taxon>Malpighiales</taxon>
        <taxon>Erythroxylaceae</taxon>
        <taxon>Erythroxylum</taxon>
    </lineage>
</organism>
<gene>
    <name evidence="4" type="ORF">K2173_010171</name>
</gene>
<keyword evidence="2" id="KW-1133">Transmembrane helix</keyword>
<evidence type="ECO:0000259" key="3">
    <source>
        <dbReference type="Pfam" id="PF16327"/>
    </source>
</evidence>
<feature type="transmembrane region" description="Helical" evidence="2">
    <location>
        <begin position="42"/>
        <end position="59"/>
    </location>
</feature>
<dbReference type="EMBL" id="JAIWQS010000263">
    <property type="protein sequence ID" value="KAJ8746899.1"/>
    <property type="molecule type" value="Genomic_DNA"/>
</dbReference>
<reference evidence="4 5" key="1">
    <citation type="submission" date="2021-09" db="EMBL/GenBank/DDBJ databases">
        <title>Genomic insights and catalytic innovation underlie evolution of tropane alkaloids biosynthesis.</title>
        <authorList>
            <person name="Wang Y.-J."/>
            <person name="Tian T."/>
            <person name="Huang J.-P."/>
            <person name="Huang S.-X."/>
        </authorList>
    </citation>
    <scope>NUCLEOTIDE SEQUENCE [LARGE SCALE GENOMIC DNA]</scope>
    <source>
        <strain evidence="4">KIB-2018</strain>
        <tissue evidence="4">Leaf</tissue>
    </source>
</reference>
<evidence type="ECO:0000256" key="2">
    <source>
        <dbReference type="SAM" id="Phobius"/>
    </source>
</evidence>
<geneLocation type="mitochondrion" evidence="4"/>
<comment type="caution">
    <text evidence="4">The sequence shown here is derived from an EMBL/GenBank/DDBJ whole genome shotgun (WGS) entry which is preliminary data.</text>
</comment>
<feature type="transmembrane region" description="Helical" evidence="2">
    <location>
        <begin position="120"/>
        <end position="139"/>
    </location>
</feature>
<proteinExistence type="predicted"/>
<feature type="domain" description="Cytochrome c-type biogenesis protein CcmF C-terminal" evidence="3">
    <location>
        <begin position="357"/>
        <end position="428"/>
    </location>
</feature>
<keyword evidence="2" id="KW-0812">Transmembrane</keyword>
<dbReference type="Proteomes" id="UP001159364">
    <property type="component" value="Unassembled WGS sequence"/>
</dbReference>
<name>A0AAV8S487_9ROSI</name>
<keyword evidence="5" id="KW-1185">Reference proteome</keyword>
<dbReference type="PANTHER" id="PTHR36010:SF1">
    <property type="entry name" value="CYTOCHROME C BIOGENESIS CCMF C-TERMINAL-LIKE MITOCHONDRIAL PROTEIN-RELATED"/>
    <property type="match status" value="1"/>
</dbReference>
<evidence type="ECO:0000256" key="1">
    <source>
        <dbReference type="SAM" id="MobiDB-lite"/>
    </source>
</evidence>
<evidence type="ECO:0000313" key="4">
    <source>
        <dbReference type="EMBL" id="KAJ8746899.1"/>
    </source>
</evidence>
<keyword evidence="2" id="KW-0472">Membrane</keyword>
<keyword evidence="4" id="KW-0496">Mitochondrion</keyword>